<dbReference type="Proteomes" id="UP001230504">
    <property type="component" value="Unassembled WGS sequence"/>
</dbReference>
<accession>A0AAD8PK11</accession>
<gene>
    <name evidence="2" type="ORF">LY79DRAFT_105182</name>
</gene>
<protein>
    <submittedName>
        <fullName evidence="2">Uncharacterized protein</fullName>
    </submittedName>
</protein>
<feature type="chain" id="PRO_5041986486" evidence="1">
    <location>
        <begin position="19"/>
        <end position="89"/>
    </location>
</feature>
<feature type="signal peptide" evidence="1">
    <location>
        <begin position="1"/>
        <end position="18"/>
    </location>
</feature>
<evidence type="ECO:0000256" key="1">
    <source>
        <dbReference type="SAM" id="SignalP"/>
    </source>
</evidence>
<sequence length="89" mass="10069">MKLSYVLTAVLAAAQVQATTIFCQCRTLNKHGRQVSWPSDTRETCRTHGGDMYNSAWCEVDMPNGRSWESWWSGSCDSFGHCEHSRPNV</sequence>
<keyword evidence="3" id="KW-1185">Reference proteome</keyword>
<reference evidence="2" key="1">
    <citation type="submission" date="2021-06" db="EMBL/GenBank/DDBJ databases">
        <title>Comparative genomics, transcriptomics and evolutionary studies reveal genomic signatures of adaptation to plant cell wall in hemibiotrophic fungi.</title>
        <authorList>
            <consortium name="DOE Joint Genome Institute"/>
            <person name="Baroncelli R."/>
            <person name="Diaz J.F."/>
            <person name="Benocci T."/>
            <person name="Peng M."/>
            <person name="Battaglia E."/>
            <person name="Haridas S."/>
            <person name="Andreopoulos W."/>
            <person name="Labutti K."/>
            <person name="Pangilinan J."/>
            <person name="Floch G.L."/>
            <person name="Makela M.R."/>
            <person name="Henrissat B."/>
            <person name="Grigoriev I.V."/>
            <person name="Crouch J.A."/>
            <person name="De Vries R.P."/>
            <person name="Sukno S.A."/>
            <person name="Thon M.R."/>
        </authorList>
    </citation>
    <scope>NUCLEOTIDE SEQUENCE</scope>
    <source>
        <strain evidence="2">CBS 125086</strain>
    </source>
</reference>
<dbReference type="EMBL" id="JAHLJV010000156">
    <property type="protein sequence ID" value="KAK1566158.1"/>
    <property type="molecule type" value="Genomic_DNA"/>
</dbReference>
<name>A0AAD8PK11_9PEZI</name>
<evidence type="ECO:0000313" key="3">
    <source>
        <dbReference type="Proteomes" id="UP001230504"/>
    </source>
</evidence>
<organism evidence="2 3">
    <name type="scientific">Colletotrichum navitas</name>
    <dbReference type="NCBI Taxonomy" id="681940"/>
    <lineage>
        <taxon>Eukaryota</taxon>
        <taxon>Fungi</taxon>
        <taxon>Dikarya</taxon>
        <taxon>Ascomycota</taxon>
        <taxon>Pezizomycotina</taxon>
        <taxon>Sordariomycetes</taxon>
        <taxon>Hypocreomycetidae</taxon>
        <taxon>Glomerellales</taxon>
        <taxon>Glomerellaceae</taxon>
        <taxon>Colletotrichum</taxon>
        <taxon>Colletotrichum graminicola species complex</taxon>
    </lineage>
</organism>
<comment type="caution">
    <text evidence="2">The sequence shown here is derived from an EMBL/GenBank/DDBJ whole genome shotgun (WGS) entry which is preliminary data.</text>
</comment>
<dbReference type="AlphaFoldDB" id="A0AAD8PK11"/>
<dbReference type="RefSeq" id="XP_060407365.1">
    <property type="nucleotide sequence ID" value="XM_060550657.1"/>
</dbReference>
<keyword evidence="1" id="KW-0732">Signal</keyword>
<proteinExistence type="predicted"/>
<evidence type="ECO:0000313" key="2">
    <source>
        <dbReference type="EMBL" id="KAK1566158.1"/>
    </source>
</evidence>
<dbReference type="GeneID" id="85434897"/>